<dbReference type="GO" id="GO:0016020">
    <property type="term" value="C:membrane"/>
    <property type="evidence" value="ECO:0007669"/>
    <property type="project" value="UniProtKB-SubCell"/>
</dbReference>
<protein>
    <submittedName>
        <fullName evidence="8">NADH:ubiquinone oxidoreductase subunit 5 (Chain L)/Multisubunit Na+/H+ antiporter, MnhA subunit</fullName>
    </submittedName>
</protein>
<dbReference type="Proteomes" id="UP000198589">
    <property type="component" value="Unassembled WGS sequence"/>
</dbReference>
<keyword evidence="9" id="KW-1185">Reference proteome</keyword>
<dbReference type="EMBL" id="FOND01000006">
    <property type="protein sequence ID" value="SFE82761.1"/>
    <property type="molecule type" value="Genomic_DNA"/>
</dbReference>
<dbReference type="Gene3D" id="1.20.5.2700">
    <property type="match status" value="2"/>
</dbReference>
<dbReference type="PANTHER" id="PTHR42829">
    <property type="entry name" value="NADH-UBIQUINONE OXIDOREDUCTASE CHAIN 5"/>
    <property type="match status" value="1"/>
</dbReference>
<feature type="transmembrane region" description="Helical" evidence="6">
    <location>
        <begin position="296"/>
        <end position="317"/>
    </location>
</feature>
<dbReference type="GO" id="GO:0008137">
    <property type="term" value="F:NADH dehydrogenase (ubiquinone) activity"/>
    <property type="evidence" value="ECO:0007669"/>
    <property type="project" value="InterPro"/>
</dbReference>
<feature type="transmembrane region" description="Helical" evidence="6">
    <location>
        <begin position="197"/>
        <end position="219"/>
    </location>
</feature>
<comment type="subcellular location">
    <subcellularLocation>
        <location evidence="1">Endomembrane system</location>
        <topology evidence="1">Multi-pass membrane protein</topology>
    </subcellularLocation>
    <subcellularLocation>
        <location evidence="5">Membrane</location>
        <topology evidence="5">Multi-pass membrane protein</topology>
    </subcellularLocation>
</comment>
<dbReference type="GO" id="GO:0042773">
    <property type="term" value="P:ATP synthesis coupled electron transport"/>
    <property type="evidence" value="ECO:0007669"/>
    <property type="project" value="InterPro"/>
</dbReference>
<feature type="transmembrane region" description="Helical" evidence="6">
    <location>
        <begin position="166"/>
        <end position="185"/>
    </location>
</feature>
<dbReference type="OrthoDB" id="9811798at2"/>
<evidence type="ECO:0000256" key="5">
    <source>
        <dbReference type="RuleBase" id="RU000320"/>
    </source>
</evidence>
<sequence length="640" mass="64807">MSAALLWSLVGLPAVVGALLCAAGRRADRAAPAVAVGTAVLLLGAAVAVAVQRPEVSVPFLPGADLGLAVDALSAVVLPAVAAVTLLVLVFSAGEIADARGRFFGLMLLFAAAVALTVTATTLPALLFAWEIMGATSYALIAFSWRDPDRVGAGTTAFLTTRAADVGLYVAAGAALAGGAGLGLAELQDAEGPWLDVVAAGVLVAALGKAAQLPFSFWLSRAMEGPSPVSALLHSAAMVAMGGYLLLRTAPLLEASGWAATTAAWVGALTAVALGAVALAQHDLKQTLAASTSAQLGYVVLGAGVGGVSGGAAHLVAHAATKALLFLVAGAWLSALGTKQLTALRGAARRWPLVGVLATVGTLSLAGVVPLSLWATKDDVLAVAKHSSVALYVVGLVGAALSAAYAAKVLWQMWGPLPADAERGYDTERQGTRRIELVQTAPMVVLAAGAAVLGLLVWPPVGEAIRRALGEVGAPRPGVVELVVSSVLAVGVVLAVRRWPHPEPAWAIHWLGLGAATQALVVRPVLRLAEALARFDDRVLDRSVTGAAVAVRGMASGFARFDDRVLDRGVESTAAGSVRVARGAAIADSAGFDGAAEGVAGAARRLGDLLRRTQTGQLHQYYVQAAVVLAAALALLLLTR</sequence>
<evidence type="ECO:0000256" key="4">
    <source>
        <dbReference type="ARBA" id="ARBA00023136"/>
    </source>
</evidence>
<dbReference type="InterPro" id="IPR003945">
    <property type="entry name" value="NU5C-like"/>
</dbReference>
<dbReference type="GO" id="GO:0003954">
    <property type="term" value="F:NADH dehydrogenase activity"/>
    <property type="evidence" value="ECO:0007669"/>
    <property type="project" value="TreeGrafter"/>
</dbReference>
<feature type="transmembrane region" description="Helical" evidence="6">
    <location>
        <begin position="478"/>
        <end position="496"/>
    </location>
</feature>
<dbReference type="STRING" id="1798228.SAMN05216574_10683"/>
<keyword evidence="2 5" id="KW-0812">Transmembrane</keyword>
<dbReference type="AlphaFoldDB" id="A0A1I2DR63"/>
<feature type="transmembrane region" description="Helical" evidence="6">
    <location>
        <begin position="262"/>
        <end position="284"/>
    </location>
</feature>
<evidence type="ECO:0000259" key="7">
    <source>
        <dbReference type="Pfam" id="PF00361"/>
    </source>
</evidence>
<keyword evidence="4 6" id="KW-0472">Membrane</keyword>
<organism evidence="8 9">
    <name type="scientific">Blastococcus tunisiensis</name>
    <dbReference type="NCBI Taxonomy" id="1798228"/>
    <lineage>
        <taxon>Bacteria</taxon>
        <taxon>Bacillati</taxon>
        <taxon>Actinomycetota</taxon>
        <taxon>Actinomycetes</taxon>
        <taxon>Geodermatophilales</taxon>
        <taxon>Geodermatophilaceae</taxon>
        <taxon>Blastococcus</taxon>
    </lineage>
</organism>
<feature type="transmembrane region" description="Helical" evidence="6">
    <location>
        <begin position="387"/>
        <end position="407"/>
    </location>
</feature>
<evidence type="ECO:0000313" key="8">
    <source>
        <dbReference type="EMBL" id="SFE82761.1"/>
    </source>
</evidence>
<dbReference type="PANTHER" id="PTHR42829:SF2">
    <property type="entry name" value="NADH-UBIQUINONE OXIDOREDUCTASE CHAIN 5"/>
    <property type="match status" value="1"/>
</dbReference>
<feature type="transmembrane region" description="Helical" evidence="6">
    <location>
        <begin position="231"/>
        <end position="250"/>
    </location>
</feature>
<accession>A0A1I2DR63</accession>
<evidence type="ECO:0000256" key="3">
    <source>
        <dbReference type="ARBA" id="ARBA00022989"/>
    </source>
</evidence>
<name>A0A1I2DR63_9ACTN</name>
<dbReference type="Pfam" id="PF00361">
    <property type="entry name" value="Proton_antipo_M"/>
    <property type="match status" value="1"/>
</dbReference>
<evidence type="ECO:0000313" key="9">
    <source>
        <dbReference type="Proteomes" id="UP000198589"/>
    </source>
</evidence>
<keyword evidence="3 6" id="KW-1133">Transmembrane helix</keyword>
<feature type="transmembrane region" description="Helical" evidence="6">
    <location>
        <begin position="323"/>
        <end position="341"/>
    </location>
</feature>
<feature type="transmembrane region" description="Helical" evidence="6">
    <location>
        <begin position="6"/>
        <end position="23"/>
    </location>
</feature>
<feature type="transmembrane region" description="Helical" evidence="6">
    <location>
        <begin position="353"/>
        <end position="375"/>
    </location>
</feature>
<feature type="transmembrane region" description="Helical" evidence="6">
    <location>
        <begin position="30"/>
        <end position="52"/>
    </location>
</feature>
<dbReference type="InterPro" id="IPR001750">
    <property type="entry name" value="ND/Mrp_TM"/>
</dbReference>
<evidence type="ECO:0000256" key="1">
    <source>
        <dbReference type="ARBA" id="ARBA00004127"/>
    </source>
</evidence>
<dbReference type="RefSeq" id="WP_092196674.1">
    <property type="nucleotide sequence ID" value="NZ_FOND01000006.1"/>
</dbReference>
<dbReference type="PRINTS" id="PR01434">
    <property type="entry name" value="NADHDHGNASE5"/>
</dbReference>
<gene>
    <name evidence="8" type="ORF">SAMN05216574_10683</name>
</gene>
<feature type="transmembrane region" description="Helical" evidence="6">
    <location>
        <begin position="72"/>
        <end position="91"/>
    </location>
</feature>
<feature type="transmembrane region" description="Helical" evidence="6">
    <location>
        <begin position="127"/>
        <end position="145"/>
    </location>
</feature>
<dbReference type="GO" id="GO:0012505">
    <property type="term" value="C:endomembrane system"/>
    <property type="evidence" value="ECO:0007669"/>
    <property type="project" value="UniProtKB-SubCell"/>
</dbReference>
<reference evidence="9" key="1">
    <citation type="submission" date="2016-10" db="EMBL/GenBank/DDBJ databases">
        <authorList>
            <person name="Varghese N."/>
            <person name="Submissions S."/>
        </authorList>
    </citation>
    <scope>NUCLEOTIDE SEQUENCE [LARGE SCALE GENOMIC DNA]</scope>
    <source>
        <strain evidence="9">DSM 46838</strain>
    </source>
</reference>
<evidence type="ECO:0000256" key="2">
    <source>
        <dbReference type="ARBA" id="ARBA00022692"/>
    </source>
</evidence>
<feature type="transmembrane region" description="Helical" evidence="6">
    <location>
        <begin position="621"/>
        <end position="639"/>
    </location>
</feature>
<evidence type="ECO:0000256" key="6">
    <source>
        <dbReference type="SAM" id="Phobius"/>
    </source>
</evidence>
<keyword evidence="8" id="KW-0830">Ubiquinone</keyword>
<feature type="transmembrane region" description="Helical" evidence="6">
    <location>
        <begin position="437"/>
        <end position="458"/>
    </location>
</feature>
<feature type="domain" description="NADH:quinone oxidoreductase/Mrp antiporter transmembrane" evidence="7">
    <location>
        <begin position="121"/>
        <end position="401"/>
    </location>
</feature>
<proteinExistence type="predicted"/>
<feature type="transmembrane region" description="Helical" evidence="6">
    <location>
        <begin position="103"/>
        <end position="121"/>
    </location>
</feature>
<dbReference type="GO" id="GO:0015990">
    <property type="term" value="P:electron transport coupled proton transport"/>
    <property type="evidence" value="ECO:0007669"/>
    <property type="project" value="TreeGrafter"/>
</dbReference>